<dbReference type="GO" id="GO:0051301">
    <property type="term" value="P:cell division"/>
    <property type="evidence" value="ECO:0007669"/>
    <property type="project" value="UniProtKB-KW"/>
</dbReference>
<dbReference type="EC" id="2.7.8.13" evidence="7"/>
<evidence type="ECO:0000313" key="10">
    <source>
        <dbReference type="Proteomes" id="UP000178089"/>
    </source>
</evidence>
<keyword evidence="4 7" id="KW-0812">Transmembrane</keyword>
<comment type="cofactor">
    <cofactor evidence="7 8">
        <name>Mg(2+)</name>
        <dbReference type="ChEBI" id="CHEBI:18420"/>
    </cofactor>
</comment>
<feature type="transmembrane region" description="Helical" evidence="7">
    <location>
        <begin position="86"/>
        <end position="107"/>
    </location>
</feature>
<feature type="transmembrane region" description="Helical" evidence="7">
    <location>
        <begin position="285"/>
        <end position="302"/>
    </location>
</feature>
<feature type="transmembrane region" description="Helical" evidence="7">
    <location>
        <begin position="232"/>
        <end position="250"/>
    </location>
</feature>
<dbReference type="STRING" id="1802315.A3F51_00160"/>
<keyword evidence="7 8" id="KW-0460">Magnesium</keyword>
<reference evidence="9 10" key="1">
    <citation type="journal article" date="2016" name="Nat. Commun.">
        <title>Thousands of microbial genomes shed light on interconnected biogeochemical processes in an aquifer system.</title>
        <authorList>
            <person name="Anantharaman K."/>
            <person name="Brown C.T."/>
            <person name="Hug L.A."/>
            <person name="Sharon I."/>
            <person name="Castelle C.J."/>
            <person name="Probst A.J."/>
            <person name="Thomas B.C."/>
            <person name="Singh A."/>
            <person name="Wilkins M.J."/>
            <person name="Karaoz U."/>
            <person name="Brodie E.L."/>
            <person name="Williams K.H."/>
            <person name="Hubbard S.S."/>
            <person name="Banfield J.F."/>
        </authorList>
    </citation>
    <scope>NUCLEOTIDE SEQUENCE [LARGE SCALE GENOMIC DNA]</scope>
</reference>
<dbReference type="InterPro" id="IPR000715">
    <property type="entry name" value="Glycosyl_transferase_4"/>
</dbReference>
<evidence type="ECO:0000256" key="8">
    <source>
        <dbReference type="PIRSR" id="PIRSR600715-1"/>
    </source>
</evidence>
<keyword evidence="3 7" id="KW-0808">Transferase</keyword>
<dbReference type="GO" id="GO:0005886">
    <property type="term" value="C:plasma membrane"/>
    <property type="evidence" value="ECO:0007669"/>
    <property type="project" value="UniProtKB-SubCell"/>
</dbReference>
<gene>
    <name evidence="7" type="primary">mraY</name>
    <name evidence="9" type="ORF">A3F51_00160</name>
</gene>
<evidence type="ECO:0000256" key="7">
    <source>
        <dbReference type="HAMAP-Rule" id="MF_00038"/>
    </source>
</evidence>
<comment type="subcellular location">
    <subcellularLocation>
        <location evidence="7">Cell membrane</location>
        <topology evidence="7">Multi-pass membrane protein</topology>
    </subcellularLocation>
    <subcellularLocation>
        <location evidence="1">Membrane</location>
        <topology evidence="1">Multi-pass membrane protein</topology>
    </subcellularLocation>
</comment>
<dbReference type="Pfam" id="PF00953">
    <property type="entry name" value="Glycos_transf_4"/>
    <property type="match status" value="1"/>
</dbReference>
<dbReference type="EMBL" id="MHRT01000004">
    <property type="protein sequence ID" value="OHA29437.1"/>
    <property type="molecule type" value="Genomic_DNA"/>
</dbReference>
<dbReference type="GO" id="GO:0046872">
    <property type="term" value="F:metal ion binding"/>
    <property type="evidence" value="ECO:0007669"/>
    <property type="project" value="UniProtKB-KW"/>
</dbReference>
<dbReference type="GO" id="GO:0051992">
    <property type="term" value="F:UDP-N-acetylmuramoyl-L-alanyl-D-glutamyl-meso-2,6-diaminopimelyl-D-alanyl-D-alanine:undecaprenyl-phosphate transferase activity"/>
    <property type="evidence" value="ECO:0007669"/>
    <property type="project" value="RHEA"/>
</dbReference>
<keyword evidence="7" id="KW-0573">Peptidoglycan synthesis</keyword>
<comment type="pathway">
    <text evidence="7">Cell wall biogenesis; peptidoglycan biosynthesis.</text>
</comment>
<dbReference type="GO" id="GO:0009252">
    <property type="term" value="P:peptidoglycan biosynthetic process"/>
    <property type="evidence" value="ECO:0007669"/>
    <property type="project" value="UniProtKB-UniRule"/>
</dbReference>
<dbReference type="UniPathway" id="UPA00219"/>
<keyword evidence="7" id="KW-1003">Cell membrane</keyword>
<comment type="caution">
    <text evidence="9">The sequence shown here is derived from an EMBL/GenBank/DDBJ whole genome shotgun (WGS) entry which is preliminary data.</text>
</comment>
<dbReference type="AlphaFoldDB" id="A0A1G2MZX1"/>
<dbReference type="PROSITE" id="PS01348">
    <property type="entry name" value="MRAY_2"/>
    <property type="match status" value="1"/>
</dbReference>
<evidence type="ECO:0000313" key="9">
    <source>
        <dbReference type="EMBL" id="OHA29437.1"/>
    </source>
</evidence>
<evidence type="ECO:0000256" key="4">
    <source>
        <dbReference type="ARBA" id="ARBA00022692"/>
    </source>
</evidence>
<keyword evidence="7" id="KW-0132">Cell division</keyword>
<dbReference type="Proteomes" id="UP000178089">
    <property type="component" value="Unassembled WGS sequence"/>
</dbReference>
<feature type="transmembrane region" description="Helical" evidence="7">
    <location>
        <begin position="12"/>
        <end position="39"/>
    </location>
</feature>
<feature type="transmembrane region" description="Helical" evidence="7">
    <location>
        <begin position="168"/>
        <end position="184"/>
    </location>
</feature>
<keyword evidence="7" id="KW-0133">Cell shape</keyword>
<feature type="transmembrane region" description="Helical" evidence="7">
    <location>
        <begin position="356"/>
        <end position="375"/>
    </location>
</feature>
<proteinExistence type="inferred from homology"/>
<feature type="binding site" evidence="8">
    <location>
        <position position="284"/>
    </location>
    <ligand>
        <name>Mg(2+)</name>
        <dbReference type="ChEBI" id="CHEBI:18420"/>
    </ligand>
</feature>
<sequence>MISILEGTADLSYIISFALAGAIVAYVFAPFLIRFLYYFHIIKGPKTELSRLGSHAYKSTTPVMGGLIVVITVALITYFFNWNRSFTYVPIGVMIISAALGAIDDLMNIYGSERRSRKLGHIMNLIRIHKDWTMRLWYAITLPWSAFKRMSVWFGSRTSKGVFVHEKLILQFIAGAVAAWWIFTKLGPAWHYIYIPFLTNGFDLGWIIIPVIIFIVMFTANAVNIADGMDGLAGGMALTTFMALSILSWINGFGELAILNATVAGALVAYTYFNIKPARFMMGDVGSLGLGALLAVNALAIGELIPLIFLGFMFYVEALSVIIQVASRYILGRKVFKMAPIHHHFELKGWTEEKTVMRFWVVHFIFVVFGFWLALH</sequence>
<dbReference type="InterPro" id="IPR003524">
    <property type="entry name" value="PNAcMuramoyl-5peptid_Trfase"/>
</dbReference>
<accession>A0A1G2MZX1</accession>
<dbReference type="GO" id="GO:0008963">
    <property type="term" value="F:phospho-N-acetylmuramoyl-pentapeptide-transferase activity"/>
    <property type="evidence" value="ECO:0007669"/>
    <property type="project" value="UniProtKB-UniRule"/>
</dbReference>
<dbReference type="GO" id="GO:0071555">
    <property type="term" value="P:cell wall organization"/>
    <property type="evidence" value="ECO:0007669"/>
    <property type="project" value="UniProtKB-KW"/>
</dbReference>
<dbReference type="GO" id="GO:0008360">
    <property type="term" value="P:regulation of cell shape"/>
    <property type="evidence" value="ECO:0007669"/>
    <property type="project" value="UniProtKB-KW"/>
</dbReference>
<dbReference type="InterPro" id="IPR018480">
    <property type="entry name" value="PNAcMuramoyl-5peptid_Trfase_CS"/>
</dbReference>
<dbReference type="PANTHER" id="PTHR22926">
    <property type="entry name" value="PHOSPHO-N-ACETYLMURAMOYL-PENTAPEPTIDE-TRANSFERASE"/>
    <property type="match status" value="1"/>
</dbReference>
<evidence type="ECO:0000256" key="2">
    <source>
        <dbReference type="ARBA" id="ARBA00005583"/>
    </source>
</evidence>
<keyword evidence="7 8" id="KW-0479">Metal-binding</keyword>
<keyword evidence="5 7" id="KW-1133">Transmembrane helix</keyword>
<keyword evidence="7" id="KW-0131">Cell cycle</keyword>
<organism evidence="9 10">
    <name type="scientific">Candidatus Taylorbacteria bacterium RIFCSPHIGHO2_12_FULL_45_16</name>
    <dbReference type="NCBI Taxonomy" id="1802315"/>
    <lineage>
        <taxon>Bacteria</taxon>
        <taxon>Candidatus Tayloriibacteriota</taxon>
    </lineage>
</organism>
<comment type="function">
    <text evidence="7">Catalyzes the initial step of the lipid cycle reactions in the biosynthesis of the cell wall peptidoglycan: transfers peptidoglycan precursor phospho-MurNAc-pentapeptide from UDP-MurNAc-pentapeptide onto the lipid carrier undecaprenyl phosphate, yielding undecaprenyl-pyrophosphoryl-MurNAc-pentapeptide, known as lipid I.</text>
</comment>
<evidence type="ECO:0000256" key="5">
    <source>
        <dbReference type="ARBA" id="ARBA00022989"/>
    </source>
</evidence>
<dbReference type="HAMAP" id="MF_00038">
    <property type="entry name" value="MraY"/>
    <property type="match status" value="1"/>
</dbReference>
<feature type="binding site" evidence="8">
    <location>
        <position position="224"/>
    </location>
    <ligand>
        <name>Mg(2+)</name>
        <dbReference type="ChEBI" id="CHEBI:18420"/>
    </ligand>
</feature>
<dbReference type="CDD" id="cd06852">
    <property type="entry name" value="GT_MraY"/>
    <property type="match status" value="1"/>
</dbReference>
<comment type="similarity">
    <text evidence="2 7">Belongs to the glycosyltransferase 4 family. MraY subfamily.</text>
</comment>
<evidence type="ECO:0000256" key="1">
    <source>
        <dbReference type="ARBA" id="ARBA00004141"/>
    </source>
</evidence>
<dbReference type="PANTHER" id="PTHR22926:SF5">
    <property type="entry name" value="PHOSPHO-N-ACETYLMURAMOYL-PENTAPEPTIDE-TRANSFERASE HOMOLOG"/>
    <property type="match status" value="1"/>
</dbReference>
<evidence type="ECO:0000256" key="6">
    <source>
        <dbReference type="ARBA" id="ARBA00023136"/>
    </source>
</evidence>
<feature type="transmembrane region" description="Helical" evidence="7">
    <location>
        <begin position="204"/>
        <end position="225"/>
    </location>
</feature>
<keyword evidence="6 7" id="KW-0472">Membrane</keyword>
<name>A0A1G2MZX1_9BACT</name>
<feature type="transmembrane region" description="Helical" evidence="7">
    <location>
        <begin position="256"/>
        <end position="273"/>
    </location>
</feature>
<evidence type="ECO:0000256" key="3">
    <source>
        <dbReference type="ARBA" id="ARBA00022679"/>
    </source>
</evidence>
<protein>
    <recommendedName>
        <fullName evidence="7">Phospho-N-acetylmuramoyl-pentapeptide-transferase</fullName>
        <ecNumber evidence="7">2.7.8.13</ecNumber>
    </recommendedName>
    <alternativeName>
        <fullName evidence="7">UDP-MurNAc-pentapeptide phosphotransferase</fullName>
    </alternativeName>
</protein>
<comment type="catalytic activity">
    <reaction evidence="7">
        <text>UDP-N-acetyl-alpha-D-muramoyl-L-alanyl-gamma-D-glutamyl-meso-2,6-diaminopimeloyl-D-alanyl-D-alanine + di-trans,octa-cis-undecaprenyl phosphate = di-trans,octa-cis-undecaprenyl diphospho-N-acetyl-alpha-D-muramoyl-L-alanyl-D-glutamyl-meso-2,6-diaminopimeloyl-D-alanyl-D-alanine + UMP</text>
        <dbReference type="Rhea" id="RHEA:28386"/>
        <dbReference type="ChEBI" id="CHEBI:57865"/>
        <dbReference type="ChEBI" id="CHEBI:60392"/>
        <dbReference type="ChEBI" id="CHEBI:61386"/>
        <dbReference type="ChEBI" id="CHEBI:61387"/>
        <dbReference type="EC" id="2.7.8.13"/>
    </reaction>
</comment>
<feature type="transmembrane region" description="Helical" evidence="7">
    <location>
        <begin position="60"/>
        <end position="80"/>
    </location>
</feature>
<keyword evidence="7" id="KW-0961">Cell wall biogenesis/degradation</keyword>